<name>A0A1B1URF5_9BRAD</name>
<evidence type="ECO:0000259" key="1">
    <source>
        <dbReference type="Pfam" id="PF12146"/>
    </source>
</evidence>
<gene>
    <name evidence="2" type="ORF">LMTR13_08055</name>
</gene>
<dbReference type="GO" id="GO:0016787">
    <property type="term" value="F:hydrolase activity"/>
    <property type="evidence" value="ECO:0007669"/>
    <property type="project" value="UniProtKB-KW"/>
</dbReference>
<proteinExistence type="predicted"/>
<dbReference type="Gene3D" id="3.40.50.1820">
    <property type="entry name" value="alpha/beta hydrolase"/>
    <property type="match status" value="1"/>
</dbReference>
<dbReference type="InterPro" id="IPR022742">
    <property type="entry name" value="Hydrolase_4"/>
</dbReference>
<reference evidence="2 3" key="1">
    <citation type="submission" date="2016-07" db="EMBL/GenBank/DDBJ databases">
        <title>Complete genome sequence of Bradyrhizobium icense LMTR 13T, a potential inoculant strain isolated from lima bean (Phaseolus lunatus) in Peru.</title>
        <authorList>
            <person name="Ormeno-Orrillo E."/>
            <person name="Duran D."/>
            <person name="Rogel M.A."/>
            <person name="Rey L."/>
            <person name="Imperial J."/>
            <person name="Ruiz-Argueso T."/>
            <person name="Martinez-Romero E."/>
        </authorList>
    </citation>
    <scope>NUCLEOTIDE SEQUENCE [LARGE SCALE GENOMIC DNA]</scope>
    <source>
        <strain evidence="2 3">LMTR 13</strain>
    </source>
</reference>
<sequence length="303" mass="34724">MFTVEAVDGQQIRGYIWRDTRVSKARSRPVVVINSATSVLCQYYSRFAEFLAANDHDVLVYDYRGIGLSRPRSLRGFEASWLDWGCRDFEAVLQFVQKSFPDQPIFVVAHSVGGFLLGLAGSNGLVSRVVTVGAQYAYWRDYAPSAKLKMILKWHVLMPVITLLFGYFPGKRLGWLEDTPKGVVRDWVFSQRRFEDLWRGGIGARYPDKESLVRRFTQIRAPMLAIGVDDDEFATPRAVERLLAYFINCPTKHLRISPRETGEAVVGHFGFFNRRFAKTLWPIALRWLTNEDVLDRKDAESNS</sequence>
<dbReference type="InterPro" id="IPR029058">
    <property type="entry name" value="AB_hydrolase_fold"/>
</dbReference>
<evidence type="ECO:0000313" key="2">
    <source>
        <dbReference type="EMBL" id="ANW05387.1"/>
    </source>
</evidence>
<keyword evidence="2" id="KW-0378">Hydrolase</keyword>
<evidence type="ECO:0000313" key="3">
    <source>
        <dbReference type="Proteomes" id="UP000092839"/>
    </source>
</evidence>
<feature type="domain" description="Serine aminopeptidase S33" evidence="1">
    <location>
        <begin position="28"/>
        <end position="168"/>
    </location>
</feature>
<dbReference type="EMBL" id="CP016428">
    <property type="protein sequence ID" value="ANW05387.1"/>
    <property type="molecule type" value="Genomic_DNA"/>
</dbReference>
<dbReference type="Proteomes" id="UP000092839">
    <property type="component" value="Chromosome"/>
</dbReference>
<dbReference type="SUPFAM" id="SSF53474">
    <property type="entry name" value="alpha/beta-Hydrolases"/>
    <property type="match status" value="1"/>
</dbReference>
<dbReference type="KEGG" id="bic:LMTR13_08055"/>
<dbReference type="Pfam" id="PF12146">
    <property type="entry name" value="Hydrolase_4"/>
    <property type="match status" value="1"/>
</dbReference>
<dbReference type="PIRSF" id="PIRSF037442">
    <property type="entry name" value="UCP037442_abhydr"/>
    <property type="match status" value="1"/>
</dbReference>
<dbReference type="STRING" id="1274631.LMTR13_08055"/>
<dbReference type="AlphaFoldDB" id="A0A1B1URF5"/>
<dbReference type="InterPro" id="IPR017208">
    <property type="entry name" value="UCP037442_abhydr"/>
</dbReference>
<keyword evidence="3" id="KW-1185">Reference proteome</keyword>
<organism evidence="2 3">
    <name type="scientific">Bradyrhizobium icense</name>
    <dbReference type="NCBI Taxonomy" id="1274631"/>
    <lineage>
        <taxon>Bacteria</taxon>
        <taxon>Pseudomonadati</taxon>
        <taxon>Pseudomonadota</taxon>
        <taxon>Alphaproteobacteria</taxon>
        <taxon>Hyphomicrobiales</taxon>
        <taxon>Nitrobacteraceae</taxon>
        <taxon>Bradyrhizobium</taxon>
    </lineage>
</organism>
<protein>
    <submittedName>
        <fullName evidence="2">Alpha/beta hydrolase</fullName>
    </submittedName>
</protein>
<accession>A0A1B1URF5</accession>